<dbReference type="AlphaFoldDB" id="A0AAI8MLY1"/>
<comment type="cofactor">
    <cofactor evidence="2">
        <name>Mg(2+)</name>
        <dbReference type="ChEBI" id="CHEBI:18420"/>
    </cofactor>
    <text evidence="2">Binds 2 magnesium ions per subunit.</text>
</comment>
<sequence length="237" mass="27406">MNLNNALPQHIAIIMDGNGRWAKQQGKKRTQGHKEGAKVVQEITQWCANQKIPFLTLYAFSTENWKRPKMEIDYLMKLLEKYLKEERTTYIKNNIRFRVIGDIDAFSTPLKNAIFELEHLTQNHTNLTQILALNYGSHNEIARTFLKLANSQAQRLSKLTTQEVTELINANLDTATLPNVDMLIRTGGEKRISNFLLWQASYAELFFTPTLWPDFTANELDSLLSEFSQRQRRFGGL</sequence>
<dbReference type="GO" id="GO:0005829">
    <property type="term" value="C:cytosol"/>
    <property type="evidence" value="ECO:0007669"/>
    <property type="project" value="TreeGrafter"/>
</dbReference>
<feature type="binding site" evidence="2">
    <location>
        <position position="185"/>
    </location>
    <ligand>
        <name>substrate</name>
    </ligand>
</feature>
<feature type="active site" evidence="2">
    <location>
        <position position="16"/>
    </location>
</feature>
<accession>A0AAI8MLY1</accession>
<feature type="binding site" evidence="2">
    <location>
        <begin position="61"/>
        <end position="63"/>
    </location>
    <ligand>
        <name>substrate</name>
    </ligand>
</feature>
<dbReference type="EMBL" id="AP012492">
    <property type="protein sequence ID" value="BAM31372.1"/>
    <property type="molecule type" value="Genomic_DNA"/>
</dbReference>
<evidence type="ECO:0000256" key="1">
    <source>
        <dbReference type="ARBA" id="ARBA00022679"/>
    </source>
</evidence>
<dbReference type="RefSeq" id="WP_014666231.1">
    <property type="nucleotide sequence ID" value="NC_020555.1"/>
</dbReference>
<dbReference type="InterPro" id="IPR036424">
    <property type="entry name" value="UPP_synth-like_sf"/>
</dbReference>
<feature type="binding site" evidence="2">
    <location>
        <position position="204"/>
    </location>
    <ligand>
        <name>Mg(2+)</name>
        <dbReference type="ChEBI" id="CHEBI:18420"/>
    </ligand>
</feature>
<evidence type="ECO:0000313" key="4">
    <source>
        <dbReference type="Proteomes" id="UP000006036"/>
    </source>
</evidence>
<feature type="binding site" evidence="2">
    <location>
        <position position="21"/>
    </location>
    <ligand>
        <name>substrate</name>
    </ligand>
</feature>
<gene>
    <name evidence="3" type="ORF">HCBAA847_0112</name>
</gene>
<feature type="active site" description="Proton acceptor" evidence="2">
    <location>
        <position position="64"/>
    </location>
</feature>
<proteinExistence type="inferred from homology"/>
<dbReference type="PROSITE" id="PS01066">
    <property type="entry name" value="UPP_SYNTHASE"/>
    <property type="match status" value="1"/>
</dbReference>
<organism evidence="3 4">
    <name type="scientific">Helicobacter cinaedi CCUG 18818 = ATCC BAA-847</name>
    <dbReference type="NCBI Taxonomy" id="537971"/>
    <lineage>
        <taxon>Bacteria</taxon>
        <taxon>Pseudomonadati</taxon>
        <taxon>Campylobacterota</taxon>
        <taxon>Epsilonproteobacteria</taxon>
        <taxon>Campylobacterales</taxon>
        <taxon>Helicobacteraceae</taxon>
        <taxon>Helicobacter</taxon>
    </lineage>
</organism>
<dbReference type="KEGG" id="hcb:HCBAA847_0112"/>
<dbReference type="EC" id="2.5.1.-" evidence="2"/>
<evidence type="ECO:0000256" key="2">
    <source>
        <dbReference type="HAMAP-Rule" id="MF_01139"/>
    </source>
</evidence>
<dbReference type="PANTHER" id="PTHR10291">
    <property type="entry name" value="DEHYDRODOLICHYL DIPHOSPHATE SYNTHASE FAMILY MEMBER"/>
    <property type="match status" value="1"/>
</dbReference>
<evidence type="ECO:0000313" key="3">
    <source>
        <dbReference type="EMBL" id="BAM31372.1"/>
    </source>
</evidence>
<dbReference type="NCBIfam" id="NF011407">
    <property type="entry name" value="PRK14833.1"/>
    <property type="match status" value="1"/>
</dbReference>
<feature type="binding site" evidence="2">
    <location>
        <position position="33"/>
    </location>
    <ligand>
        <name>substrate</name>
    </ligand>
</feature>
<dbReference type="GeneID" id="66538606"/>
<dbReference type="Pfam" id="PF01255">
    <property type="entry name" value="Prenyltransf"/>
    <property type="match status" value="1"/>
</dbReference>
<reference evidence="3 4" key="1">
    <citation type="journal article" date="2012" name="J. Bacteriol.">
        <title>Complete Genome Sequence of Helicobacter cinaedi Type Strain ATCC BAA-847.</title>
        <authorList>
            <person name="Miyoshi-Akiyama T."/>
            <person name="Takeshita N."/>
            <person name="Ohmagari N."/>
            <person name="Kirikae T."/>
        </authorList>
    </citation>
    <scope>NUCLEOTIDE SEQUENCE [LARGE SCALE GENOMIC DNA]</scope>
    <source>
        <strain evidence="3 4">ATCC BAA-847</strain>
    </source>
</reference>
<dbReference type="Proteomes" id="UP000006036">
    <property type="component" value="Chromosome 1"/>
</dbReference>
<dbReference type="CDD" id="cd00475">
    <property type="entry name" value="Cis_IPPS"/>
    <property type="match status" value="1"/>
</dbReference>
<dbReference type="InterPro" id="IPR018520">
    <property type="entry name" value="UPP_synth-like_CS"/>
</dbReference>
<feature type="binding site" evidence="2">
    <location>
        <begin position="191"/>
        <end position="193"/>
    </location>
    <ligand>
        <name>substrate</name>
    </ligand>
</feature>
<dbReference type="HAMAP" id="MF_01139">
    <property type="entry name" value="ISPT"/>
    <property type="match status" value="1"/>
</dbReference>
<feature type="binding site" evidence="2">
    <location>
        <position position="65"/>
    </location>
    <ligand>
        <name>substrate</name>
    </ligand>
</feature>
<dbReference type="GO" id="GO:0016094">
    <property type="term" value="P:polyprenol biosynthetic process"/>
    <property type="evidence" value="ECO:0007669"/>
    <property type="project" value="TreeGrafter"/>
</dbReference>
<dbReference type="GO" id="GO:0000287">
    <property type="term" value="F:magnesium ion binding"/>
    <property type="evidence" value="ECO:0007669"/>
    <property type="project" value="UniProtKB-UniRule"/>
</dbReference>
<dbReference type="NCBIfam" id="TIGR00055">
    <property type="entry name" value="uppS"/>
    <property type="match status" value="1"/>
</dbReference>
<name>A0AAI8MLY1_9HELI</name>
<dbReference type="PANTHER" id="PTHR10291:SF0">
    <property type="entry name" value="DEHYDRODOLICHYL DIPHOSPHATE SYNTHASE 2"/>
    <property type="match status" value="1"/>
</dbReference>
<keyword evidence="1 2" id="KW-0808">Transferase</keyword>
<dbReference type="InterPro" id="IPR001441">
    <property type="entry name" value="UPP_synth-like"/>
</dbReference>
<keyword evidence="2" id="KW-0479">Metal-binding</keyword>
<feature type="binding site" evidence="2">
    <location>
        <position position="29"/>
    </location>
    <ligand>
        <name>substrate</name>
    </ligand>
</feature>
<comment type="similarity">
    <text evidence="2">Belongs to the UPP synthase family.</text>
</comment>
<dbReference type="SUPFAM" id="SSF64005">
    <property type="entry name" value="Undecaprenyl diphosphate synthase"/>
    <property type="match status" value="1"/>
</dbReference>
<feature type="binding site" evidence="2">
    <location>
        <begin position="17"/>
        <end position="20"/>
    </location>
    <ligand>
        <name>substrate</name>
    </ligand>
</feature>
<dbReference type="FunFam" id="3.40.1180.10:FF:000001">
    <property type="entry name" value="(2E,6E)-farnesyl-diphosphate-specific ditrans,polycis-undecaprenyl-diphosphate synthase"/>
    <property type="match status" value="1"/>
</dbReference>
<feature type="binding site" evidence="2">
    <location>
        <position position="67"/>
    </location>
    <ligand>
        <name>substrate</name>
    </ligand>
</feature>
<feature type="binding site" evidence="2">
    <location>
        <position position="16"/>
    </location>
    <ligand>
        <name>Mg(2+)</name>
        <dbReference type="ChEBI" id="CHEBI:18420"/>
    </ligand>
</feature>
<dbReference type="GO" id="GO:0008834">
    <property type="term" value="F:ditrans,polycis-undecaprenyl-diphosphate synthase [(2E,6E)-farnesyl-diphosphate specific] activity"/>
    <property type="evidence" value="ECO:0007669"/>
    <property type="project" value="TreeGrafter"/>
</dbReference>
<comment type="subunit">
    <text evidence="2">Homodimer.</text>
</comment>
<dbReference type="Gene3D" id="3.40.1180.10">
    <property type="entry name" value="Decaprenyl diphosphate synthase-like"/>
    <property type="match status" value="1"/>
</dbReference>
<keyword evidence="2" id="KW-0460">Magnesium</keyword>
<comment type="function">
    <text evidence="2">Catalyzes the condensation of isopentenyl diphosphate (IPP) with allylic pyrophosphates generating different type of terpenoids.</text>
</comment>
<protein>
    <recommendedName>
        <fullName evidence="2">Isoprenyl transferase</fullName>
        <ecNumber evidence="2">2.5.1.-</ecNumber>
    </recommendedName>
</protein>